<evidence type="ECO:0000313" key="2">
    <source>
        <dbReference type="Proteomes" id="UP001049176"/>
    </source>
</evidence>
<dbReference type="KEGG" id="more:E1B28_002934"/>
<dbReference type="AlphaFoldDB" id="A0A9P7RLD5"/>
<comment type="caution">
    <text evidence="1">The sequence shown here is derived from an EMBL/GenBank/DDBJ whole genome shotgun (WGS) entry which is preliminary data.</text>
</comment>
<protein>
    <submittedName>
        <fullName evidence="1">Uncharacterized protein</fullName>
    </submittedName>
</protein>
<dbReference type="GeneID" id="66072010"/>
<dbReference type="Proteomes" id="UP001049176">
    <property type="component" value="Chromosome 11"/>
</dbReference>
<reference evidence="1" key="1">
    <citation type="journal article" date="2021" name="Genome Biol. Evol.">
        <title>The assembled and annotated genome of the fairy-ring fungus Marasmius oreades.</title>
        <authorList>
            <person name="Hiltunen M."/>
            <person name="Ament-Velasquez S.L."/>
            <person name="Johannesson H."/>
        </authorList>
    </citation>
    <scope>NUCLEOTIDE SEQUENCE</scope>
    <source>
        <strain evidence="1">03SP1</strain>
    </source>
</reference>
<accession>A0A9P7RLD5</accession>
<keyword evidence="2" id="KW-1185">Reference proteome</keyword>
<name>A0A9P7RLD5_9AGAR</name>
<gene>
    <name evidence="1" type="ORF">E1B28_002934</name>
</gene>
<evidence type="ECO:0000313" key="1">
    <source>
        <dbReference type="EMBL" id="KAG7085371.1"/>
    </source>
</evidence>
<organism evidence="1 2">
    <name type="scientific">Marasmius oreades</name>
    <name type="common">fairy-ring Marasmius</name>
    <dbReference type="NCBI Taxonomy" id="181124"/>
    <lineage>
        <taxon>Eukaryota</taxon>
        <taxon>Fungi</taxon>
        <taxon>Dikarya</taxon>
        <taxon>Basidiomycota</taxon>
        <taxon>Agaricomycotina</taxon>
        <taxon>Agaricomycetes</taxon>
        <taxon>Agaricomycetidae</taxon>
        <taxon>Agaricales</taxon>
        <taxon>Marasmiineae</taxon>
        <taxon>Marasmiaceae</taxon>
        <taxon>Marasmius</taxon>
    </lineage>
</organism>
<proteinExistence type="predicted"/>
<sequence>METCAKQLSYDSWTFIPRLERVKDALTILVGNNACLHTPSTPIIAAEGSVQVTSGPEVINIDIEMVSSPPPCPGYPLTISEDIPGIHAYPILLHSRKTLPWTVMISDESVVLVSKSCQKSATTRTIGAYPTPNKKPFSCISCQQLHTNTTVMGIRHREINGAHENTPWAYLSTVGLHAVATQKNHEINLLKLQALNVGRKLLVWNQQIDGWKRLAIAIGKEDIPCIRVLMAVEMHNGYSVFSMIQKVDQAAHRIHSPKDYQEADFEHGYLILKLGGCAAAEIAS</sequence>
<dbReference type="RefSeq" id="XP_043001842.1">
    <property type="nucleotide sequence ID" value="XM_043159888.1"/>
</dbReference>
<dbReference type="OrthoDB" id="2659841at2759"/>
<dbReference type="EMBL" id="CM032191">
    <property type="protein sequence ID" value="KAG7085371.1"/>
    <property type="molecule type" value="Genomic_DNA"/>
</dbReference>